<dbReference type="EMBL" id="CM056814">
    <property type="protein sequence ID" value="KAJ8627191.1"/>
    <property type="molecule type" value="Genomic_DNA"/>
</dbReference>
<accession>A0ACC2L0Y9</accession>
<organism evidence="1 2">
    <name type="scientific">Persea americana</name>
    <name type="common">Avocado</name>
    <dbReference type="NCBI Taxonomy" id="3435"/>
    <lineage>
        <taxon>Eukaryota</taxon>
        <taxon>Viridiplantae</taxon>
        <taxon>Streptophyta</taxon>
        <taxon>Embryophyta</taxon>
        <taxon>Tracheophyta</taxon>
        <taxon>Spermatophyta</taxon>
        <taxon>Magnoliopsida</taxon>
        <taxon>Magnoliidae</taxon>
        <taxon>Laurales</taxon>
        <taxon>Lauraceae</taxon>
        <taxon>Persea</taxon>
    </lineage>
</organism>
<name>A0ACC2L0Y9_PERAE</name>
<evidence type="ECO:0000313" key="2">
    <source>
        <dbReference type="Proteomes" id="UP001234297"/>
    </source>
</evidence>
<sequence>MHRCEVSALTGEPNQTRTARAYIPMCIRYILFQASPYSSPPLFPSPFRNRNFNAPPNSHSSEISIRKRKIFFQHPNTPFSSFRVFLFLLAAATTQRWDKALTLMMVMIHKKLELFLRGEFTGHENSGGTIKVDWRCDMRSLLLIISDANYSDFRLNFILIYKSVSL</sequence>
<evidence type="ECO:0000313" key="1">
    <source>
        <dbReference type="EMBL" id="KAJ8627191.1"/>
    </source>
</evidence>
<proteinExistence type="predicted"/>
<protein>
    <submittedName>
        <fullName evidence="1">Uncharacterized protein</fullName>
    </submittedName>
</protein>
<keyword evidence="2" id="KW-1185">Reference proteome</keyword>
<dbReference type="Proteomes" id="UP001234297">
    <property type="component" value="Chromosome 6"/>
</dbReference>
<gene>
    <name evidence="1" type="ORF">MRB53_020498</name>
</gene>
<comment type="caution">
    <text evidence="1">The sequence shown here is derived from an EMBL/GenBank/DDBJ whole genome shotgun (WGS) entry which is preliminary data.</text>
</comment>
<reference evidence="1 2" key="1">
    <citation type="journal article" date="2022" name="Hortic Res">
        <title>A haplotype resolved chromosomal level avocado genome allows analysis of novel avocado genes.</title>
        <authorList>
            <person name="Nath O."/>
            <person name="Fletcher S.J."/>
            <person name="Hayward A."/>
            <person name="Shaw L.M."/>
            <person name="Masouleh A.K."/>
            <person name="Furtado A."/>
            <person name="Henry R.J."/>
            <person name="Mitter N."/>
        </authorList>
    </citation>
    <scope>NUCLEOTIDE SEQUENCE [LARGE SCALE GENOMIC DNA]</scope>
    <source>
        <strain evidence="2">cv. Hass</strain>
    </source>
</reference>